<proteinExistence type="predicted"/>
<organism evidence="1 2">
    <name type="scientific">Ameiurus melas</name>
    <name type="common">Black bullhead</name>
    <name type="synonym">Silurus melas</name>
    <dbReference type="NCBI Taxonomy" id="219545"/>
    <lineage>
        <taxon>Eukaryota</taxon>
        <taxon>Metazoa</taxon>
        <taxon>Chordata</taxon>
        <taxon>Craniata</taxon>
        <taxon>Vertebrata</taxon>
        <taxon>Euteleostomi</taxon>
        <taxon>Actinopterygii</taxon>
        <taxon>Neopterygii</taxon>
        <taxon>Teleostei</taxon>
        <taxon>Ostariophysi</taxon>
        <taxon>Siluriformes</taxon>
        <taxon>Ictaluridae</taxon>
        <taxon>Ameiurus</taxon>
    </lineage>
</organism>
<keyword evidence="2" id="KW-1185">Reference proteome</keyword>
<accession>A0A7J5ZHM7</accession>
<reference evidence="1 2" key="1">
    <citation type="submission" date="2020-02" db="EMBL/GenBank/DDBJ databases">
        <title>A chromosome-scale genome assembly of the black bullhead catfish (Ameiurus melas).</title>
        <authorList>
            <person name="Wen M."/>
            <person name="Zham M."/>
            <person name="Cabau C."/>
            <person name="Klopp C."/>
            <person name="Donnadieu C."/>
            <person name="Roques C."/>
            <person name="Bouchez O."/>
            <person name="Lampietro C."/>
            <person name="Jouanno E."/>
            <person name="Herpin A."/>
            <person name="Louis A."/>
            <person name="Berthelot C."/>
            <person name="Parey E."/>
            <person name="Roest-Crollius H."/>
            <person name="Braasch I."/>
            <person name="Postlethwait J."/>
            <person name="Robinson-Rechavi M."/>
            <person name="Echchiki A."/>
            <person name="Begum T."/>
            <person name="Montfort J."/>
            <person name="Schartl M."/>
            <person name="Bobe J."/>
            <person name="Guiguen Y."/>
        </authorList>
    </citation>
    <scope>NUCLEOTIDE SEQUENCE [LARGE SCALE GENOMIC DNA]</scope>
    <source>
        <strain evidence="1">M_S1</strain>
        <tissue evidence="1">Blood</tissue>
    </source>
</reference>
<comment type="caution">
    <text evidence="1">The sequence shown here is derived from an EMBL/GenBank/DDBJ whole genome shotgun (WGS) entry which is preliminary data.</text>
</comment>
<dbReference type="AlphaFoldDB" id="A0A7J5ZHM7"/>
<evidence type="ECO:0000313" key="2">
    <source>
        <dbReference type="Proteomes" id="UP000593565"/>
    </source>
</evidence>
<dbReference type="EMBL" id="JAAGNN010000116">
    <property type="protein sequence ID" value="KAF4070125.1"/>
    <property type="molecule type" value="Genomic_DNA"/>
</dbReference>
<evidence type="ECO:0000313" key="1">
    <source>
        <dbReference type="EMBL" id="KAF4070125.1"/>
    </source>
</evidence>
<name>A0A7J5ZHM7_AMEME</name>
<sequence length="64" mass="7295">MSSYRATAMKVWRLRGFSRRHKCRASGSVGEHLTFWTRTCAALILHRRASCSSSHAARLLLLSF</sequence>
<dbReference type="Proteomes" id="UP000593565">
    <property type="component" value="Unassembled WGS sequence"/>
</dbReference>
<protein>
    <submittedName>
        <fullName evidence="1">Uncharacterized protein</fullName>
    </submittedName>
</protein>
<gene>
    <name evidence="1" type="ORF">AMELA_G00297770</name>
</gene>